<sequence>MVLDLVLIGLAITLYPLPIMAFVLVLSSPGGVWKGLAFILAWLACLVAVIAAVLLLTGGGPPAPRSAPSTAALAAKLAIGVCLVLYGEHRRRSSRSATAVDTVRPAPEETAPASRMARTSVWAAAGFAVLLQPWGMVAAAAATVVEADLAHGTSYLALLAFCVLATASLLTMELLMVFAPRWAQQTLSDMRSWLAAHQDQAIVVTSLCLGFWLAGKAIFELTR</sequence>
<dbReference type="Pfam" id="PF11139">
    <property type="entry name" value="SfLAP"/>
    <property type="match status" value="1"/>
</dbReference>
<gene>
    <name evidence="2" type="ORF">ACEZDB_12235</name>
</gene>
<feature type="transmembrane region" description="Helical" evidence="1">
    <location>
        <begin position="200"/>
        <end position="219"/>
    </location>
</feature>
<organism evidence="2 3">
    <name type="scientific">Streptacidiphilus alkalitolerans</name>
    <dbReference type="NCBI Taxonomy" id="3342712"/>
    <lineage>
        <taxon>Bacteria</taxon>
        <taxon>Bacillati</taxon>
        <taxon>Actinomycetota</taxon>
        <taxon>Actinomycetes</taxon>
        <taxon>Kitasatosporales</taxon>
        <taxon>Streptomycetaceae</taxon>
        <taxon>Streptacidiphilus</taxon>
    </lineage>
</organism>
<accession>A0ABV6WZM5</accession>
<dbReference type="RefSeq" id="WP_380551939.1">
    <property type="nucleotide sequence ID" value="NZ_JBHEZY010000004.1"/>
</dbReference>
<feature type="transmembrane region" description="Helical" evidence="1">
    <location>
        <begin position="38"/>
        <end position="57"/>
    </location>
</feature>
<evidence type="ECO:0000313" key="2">
    <source>
        <dbReference type="EMBL" id="MFC1431411.1"/>
    </source>
</evidence>
<feature type="transmembrane region" description="Helical" evidence="1">
    <location>
        <begin position="69"/>
        <end position="86"/>
    </location>
</feature>
<dbReference type="EMBL" id="JBHEZY010000004">
    <property type="protein sequence ID" value="MFC1431411.1"/>
    <property type="molecule type" value="Genomic_DNA"/>
</dbReference>
<dbReference type="Proteomes" id="UP001592530">
    <property type="component" value="Unassembled WGS sequence"/>
</dbReference>
<reference evidence="2 3" key="1">
    <citation type="submission" date="2024-09" db="EMBL/GenBank/DDBJ databases">
        <authorList>
            <person name="Lee S.D."/>
        </authorList>
    </citation>
    <scope>NUCLEOTIDE SEQUENCE [LARGE SCALE GENOMIC DNA]</scope>
    <source>
        <strain evidence="2 3">N1-3</strain>
    </source>
</reference>
<comment type="caution">
    <text evidence="2">The sequence shown here is derived from an EMBL/GenBank/DDBJ whole genome shotgun (WGS) entry which is preliminary data.</text>
</comment>
<keyword evidence="1" id="KW-0472">Membrane</keyword>
<dbReference type="InterPro" id="IPR021315">
    <property type="entry name" value="Gap/Sap"/>
</dbReference>
<evidence type="ECO:0000256" key="1">
    <source>
        <dbReference type="SAM" id="Phobius"/>
    </source>
</evidence>
<feature type="transmembrane region" description="Helical" evidence="1">
    <location>
        <begin position="155"/>
        <end position="179"/>
    </location>
</feature>
<protein>
    <submittedName>
        <fullName evidence="2">GAP family protein</fullName>
    </submittedName>
</protein>
<feature type="transmembrane region" description="Helical" evidence="1">
    <location>
        <begin position="6"/>
        <end position="26"/>
    </location>
</feature>
<name>A0ABV6WZM5_9ACTN</name>
<proteinExistence type="predicted"/>
<feature type="transmembrane region" description="Helical" evidence="1">
    <location>
        <begin position="121"/>
        <end position="143"/>
    </location>
</feature>
<keyword evidence="1" id="KW-1133">Transmembrane helix</keyword>
<evidence type="ECO:0000313" key="3">
    <source>
        <dbReference type="Proteomes" id="UP001592530"/>
    </source>
</evidence>
<keyword evidence="1" id="KW-0812">Transmembrane</keyword>